<dbReference type="SMART" id="SM00401">
    <property type="entry name" value="ZnF_GATA"/>
    <property type="match status" value="1"/>
</dbReference>
<organism evidence="12 13">
    <name type="scientific">Rubus argutus</name>
    <name type="common">Southern blackberry</name>
    <dbReference type="NCBI Taxonomy" id="59490"/>
    <lineage>
        <taxon>Eukaryota</taxon>
        <taxon>Viridiplantae</taxon>
        <taxon>Streptophyta</taxon>
        <taxon>Embryophyta</taxon>
        <taxon>Tracheophyta</taxon>
        <taxon>Spermatophyta</taxon>
        <taxon>Magnoliopsida</taxon>
        <taxon>eudicotyledons</taxon>
        <taxon>Gunneridae</taxon>
        <taxon>Pentapetalae</taxon>
        <taxon>rosids</taxon>
        <taxon>fabids</taxon>
        <taxon>Rosales</taxon>
        <taxon>Rosaceae</taxon>
        <taxon>Rosoideae</taxon>
        <taxon>Rosoideae incertae sedis</taxon>
        <taxon>Rubus</taxon>
    </lineage>
</organism>
<evidence type="ECO:0000256" key="5">
    <source>
        <dbReference type="ARBA" id="ARBA00023015"/>
    </source>
</evidence>
<reference evidence="12 13" key="1">
    <citation type="journal article" date="2023" name="G3 (Bethesda)">
        <title>A chromosome-length genome assembly and annotation of blackberry (Rubus argutus, cv. 'Hillquist').</title>
        <authorList>
            <person name="Bruna T."/>
            <person name="Aryal R."/>
            <person name="Dudchenko O."/>
            <person name="Sargent D.J."/>
            <person name="Mead D."/>
            <person name="Buti M."/>
            <person name="Cavallini A."/>
            <person name="Hytonen T."/>
            <person name="Andres J."/>
            <person name="Pham M."/>
            <person name="Weisz D."/>
            <person name="Mascagni F."/>
            <person name="Usai G."/>
            <person name="Natali L."/>
            <person name="Bassil N."/>
            <person name="Fernandez G.E."/>
            <person name="Lomsadze A."/>
            <person name="Armour M."/>
            <person name="Olukolu B."/>
            <person name="Poorten T."/>
            <person name="Britton C."/>
            <person name="Davik J."/>
            <person name="Ashrafi H."/>
            <person name="Aiden E.L."/>
            <person name="Borodovsky M."/>
            <person name="Worthington M."/>
        </authorList>
    </citation>
    <scope>NUCLEOTIDE SEQUENCE [LARGE SCALE GENOMIC DNA]</scope>
    <source>
        <strain evidence="12">PI 553951</strain>
    </source>
</reference>
<dbReference type="InterPro" id="IPR013088">
    <property type="entry name" value="Znf_NHR/GATA"/>
</dbReference>
<evidence type="ECO:0000256" key="4">
    <source>
        <dbReference type="ARBA" id="ARBA00022833"/>
    </source>
</evidence>
<dbReference type="InterPro" id="IPR000679">
    <property type="entry name" value="Znf_GATA"/>
</dbReference>
<dbReference type="Proteomes" id="UP001457282">
    <property type="component" value="Unassembled WGS sequence"/>
</dbReference>
<proteinExistence type="inferred from homology"/>
<evidence type="ECO:0000259" key="11">
    <source>
        <dbReference type="PROSITE" id="PS50114"/>
    </source>
</evidence>
<dbReference type="GO" id="GO:0005634">
    <property type="term" value="C:nucleus"/>
    <property type="evidence" value="ECO:0007669"/>
    <property type="project" value="TreeGrafter"/>
</dbReference>
<keyword evidence="2" id="KW-0479">Metal-binding</keyword>
<dbReference type="PROSITE" id="PS00344">
    <property type="entry name" value="GATA_ZN_FINGER_1"/>
    <property type="match status" value="1"/>
</dbReference>
<dbReference type="PANTHER" id="PTHR45658:SF46">
    <property type="entry name" value="GATA TRANSCRIPTION FACTOR 4"/>
    <property type="match status" value="1"/>
</dbReference>
<dbReference type="EMBL" id="JBEDUW010000007">
    <property type="protein sequence ID" value="KAK9910913.1"/>
    <property type="molecule type" value="Genomic_DNA"/>
</dbReference>
<dbReference type="Pfam" id="PF00320">
    <property type="entry name" value="GATA"/>
    <property type="match status" value="1"/>
</dbReference>
<evidence type="ECO:0000256" key="1">
    <source>
        <dbReference type="ARBA" id="ARBA00005694"/>
    </source>
</evidence>
<evidence type="ECO:0000256" key="2">
    <source>
        <dbReference type="ARBA" id="ARBA00022723"/>
    </source>
</evidence>
<evidence type="ECO:0000313" key="12">
    <source>
        <dbReference type="EMBL" id="KAK9910913.1"/>
    </source>
</evidence>
<evidence type="ECO:0000256" key="7">
    <source>
        <dbReference type="ARBA" id="ARBA00023159"/>
    </source>
</evidence>
<dbReference type="CDD" id="cd00202">
    <property type="entry name" value="ZnF_GATA"/>
    <property type="match status" value="1"/>
</dbReference>
<dbReference type="InterPro" id="IPR051140">
    <property type="entry name" value="GATA_TF"/>
</dbReference>
<dbReference type="PROSITE" id="PS50114">
    <property type="entry name" value="GATA_ZN_FINGER_2"/>
    <property type="match status" value="1"/>
</dbReference>
<sequence>MTIKDDLNQTITFSLLGRQAEKFFGYTCLELLSKREYKNEEDFPEEITDKVVFSNSSTDSYPNYHYAPPPPPQCPTALFHPPTTDFTNSLCLPSEDVADLEWLSLFVDDSFTDFPPPELSGSMSLPNDKSFPNRGHTKPMRQAEGSESIRRCTHCASEKTPQWRTGPLGPKTLCNACGTSRVGSCPNTTRGESDVRADSAFELAPEGDGAPSPERGFAAATGRAAAILSSPERVSSLLTCRCLSDV</sequence>
<evidence type="ECO:0000313" key="13">
    <source>
        <dbReference type="Proteomes" id="UP001457282"/>
    </source>
</evidence>
<dbReference type="AlphaFoldDB" id="A0AAW1VVH8"/>
<evidence type="ECO:0000256" key="6">
    <source>
        <dbReference type="ARBA" id="ARBA00023125"/>
    </source>
</evidence>
<keyword evidence="6" id="KW-0238">DNA-binding</keyword>
<dbReference type="SUPFAM" id="SSF57716">
    <property type="entry name" value="Glucocorticoid receptor-like (DNA-binding domain)"/>
    <property type="match status" value="1"/>
</dbReference>
<evidence type="ECO:0000256" key="10">
    <source>
        <dbReference type="SAM" id="MobiDB-lite"/>
    </source>
</evidence>
<protein>
    <recommendedName>
        <fullName evidence="11">GATA-type domain-containing protein</fullName>
    </recommendedName>
</protein>
<dbReference type="Gene3D" id="3.30.50.10">
    <property type="entry name" value="Erythroid Transcription Factor GATA-1, subunit A"/>
    <property type="match status" value="1"/>
</dbReference>
<comment type="caution">
    <text evidence="12">The sequence shown here is derived from an EMBL/GenBank/DDBJ whole genome shotgun (WGS) entry which is preliminary data.</text>
</comment>
<keyword evidence="3 9" id="KW-0863">Zinc-finger</keyword>
<gene>
    <name evidence="12" type="ORF">M0R45_034847</name>
</gene>
<feature type="region of interest" description="Disordered" evidence="10">
    <location>
        <begin position="118"/>
        <end position="145"/>
    </location>
</feature>
<accession>A0AAW1VVH8</accession>
<name>A0AAW1VVH8_RUBAR</name>
<dbReference type="GO" id="GO:0008270">
    <property type="term" value="F:zinc ion binding"/>
    <property type="evidence" value="ECO:0007669"/>
    <property type="project" value="UniProtKB-KW"/>
</dbReference>
<comment type="similarity">
    <text evidence="1">Belongs to the type IV zinc-finger family. Class A subfamily.</text>
</comment>
<keyword evidence="8" id="KW-0804">Transcription</keyword>
<dbReference type="PANTHER" id="PTHR45658">
    <property type="entry name" value="GATA TRANSCRIPTION FACTOR"/>
    <property type="match status" value="1"/>
</dbReference>
<keyword evidence="4" id="KW-0862">Zinc</keyword>
<evidence type="ECO:0000256" key="9">
    <source>
        <dbReference type="PROSITE-ProRule" id="PRU00094"/>
    </source>
</evidence>
<keyword evidence="13" id="KW-1185">Reference proteome</keyword>
<dbReference type="GO" id="GO:0030154">
    <property type="term" value="P:cell differentiation"/>
    <property type="evidence" value="ECO:0007669"/>
    <property type="project" value="TreeGrafter"/>
</dbReference>
<dbReference type="GO" id="GO:0043565">
    <property type="term" value="F:sequence-specific DNA binding"/>
    <property type="evidence" value="ECO:0007669"/>
    <property type="project" value="InterPro"/>
</dbReference>
<keyword evidence="5" id="KW-0805">Transcription regulation</keyword>
<feature type="domain" description="GATA-type" evidence="11">
    <location>
        <begin position="146"/>
        <end position="178"/>
    </location>
</feature>
<dbReference type="GO" id="GO:0006355">
    <property type="term" value="P:regulation of DNA-templated transcription"/>
    <property type="evidence" value="ECO:0007669"/>
    <property type="project" value="InterPro"/>
</dbReference>
<keyword evidence="7" id="KW-0010">Activator</keyword>
<evidence type="ECO:0000256" key="3">
    <source>
        <dbReference type="ARBA" id="ARBA00022771"/>
    </source>
</evidence>
<evidence type="ECO:0000256" key="8">
    <source>
        <dbReference type="ARBA" id="ARBA00023163"/>
    </source>
</evidence>